<feature type="transmembrane region" description="Helical" evidence="7">
    <location>
        <begin position="393"/>
        <end position="414"/>
    </location>
</feature>
<evidence type="ECO:0000256" key="5">
    <source>
        <dbReference type="ARBA" id="ARBA00022989"/>
    </source>
</evidence>
<dbReference type="GO" id="GO:0016020">
    <property type="term" value="C:membrane"/>
    <property type="evidence" value="ECO:0007669"/>
    <property type="project" value="UniProtKB-SubCell"/>
</dbReference>
<dbReference type="Gene3D" id="1.20.1250.20">
    <property type="entry name" value="MFS general substrate transporter like domains"/>
    <property type="match status" value="1"/>
</dbReference>
<evidence type="ECO:0000313" key="9">
    <source>
        <dbReference type="EMBL" id="VFT78608.1"/>
    </source>
</evidence>
<keyword evidence="4 7" id="KW-0812">Transmembrane</keyword>
<keyword evidence="10" id="KW-1185">Reference proteome</keyword>
<feature type="transmembrane region" description="Helical" evidence="7">
    <location>
        <begin position="64"/>
        <end position="88"/>
    </location>
</feature>
<feature type="transmembrane region" description="Helical" evidence="7">
    <location>
        <begin position="141"/>
        <end position="159"/>
    </location>
</feature>
<feature type="transmembrane region" description="Helical" evidence="7">
    <location>
        <begin position="243"/>
        <end position="262"/>
    </location>
</feature>
<feature type="transmembrane region" description="Helical" evidence="7">
    <location>
        <begin position="108"/>
        <end position="129"/>
    </location>
</feature>
<dbReference type="Pfam" id="PF03092">
    <property type="entry name" value="BT1"/>
    <property type="match status" value="1"/>
</dbReference>
<keyword evidence="3" id="KW-0813">Transport</keyword>
<comment type="similarity">
    <text evidence="2">Belongs to the major facilitator superfamily. Folate-biopterin transporter (TC 2.A.71) family.</text>
</comment>
<dbReference type="EMBL" id="CAADRA010000109">
    <property type="protein sequence ID" value="VFT78608.1"/>
    <property type="molecule type" value="Genomic_DNA"/>
</dbReference>
<dbReference type="EMBL" id="VJMH01000109">
    <property type="protein sequence ID" value="KAF0718912.1"/>
    <property type="molecule type" value="Genomic_DNA"/>
</dbReference>
<evidence type="ECO:0000256" key="1">
    <source>
        <dbReference type="ARBA" id="ARBA00004141"/>
    </source>
</evidence>
<reference evidence="9 10" key="1">
    <citation type="submission" date="2019-03" db="EMBL/GenBank/DDBJ databases">
        <authorList>
            <person name="Gaulin E."/>
            <person name="Dumas B."/>
        </authorList>
    </citation>
    <scope>NUCLEOTIDE SEQUENCE [LARGE SCALE GENOMIC DNA]</scope>
    <source>
        <strain evidence="9">CBS 568.67</strain>
    </source>
</reference>
<evidence type="ECO:0000256" key="3">
    <source>
        <dbReference type="ARBA" id="ARBA00022448"/>
    </source>
</evidence>
<evidence type="ECO:0000313" key="8">
    <source>
        <dbReference type="EMBL" id="KAF0718912.1"/>
    </source>
</evidence>
<accession>A0A485KA69</accession>
<dbReference type="PANTHER" id="PTHR31585">
    <property type="entry name" value="FOLATE-BIOPTERIN TRANSPORTER 1, CHLOROPLASTIC"/>
    <property type="match status" value="1"/>
</dbReference>
<reference evidence="8" key="2">
    <citation type="submission" date="2019-06" db="EMBL/GenBank/DDBJ databases">
        <title>Genomics analysis of Aphanomyces spp. identifies a new class of oomycete effector associated with host adaptation.</title>
        <authorList>
            <person name="Gaulin E."/>
        </authorList>
    </citation>
    <scope>NUCLEOTIDE SEQUENCE</scope>
    <source>
        <strain evidence="8">CBS 578.67</strain>
    </source>
</reference>
<gene>
    <name evidence="9" type="primary">Aste57867_1391</name>
    <name evidence="8" type="ORF">As57867_001390</name>
    <name evidence="9" type="ORF">ASTE57867_1391</name>
</gene>
<protein>
    <submittedName>
        <fullName evidence="9">Aste57867_1391 protein</fullName>
    </submittedName>
</protein>
<dbReference type="SUPFAM" id="SSF103473">
    <property type="entry name" value="MFS general substrate transporter"/>
    <property type="match status" value="1"/>
</dbReference>
<dbReference type="AlphaFoldDB" id="A0A485KA69"/>
<feature type="transmembrane region" description="Helical" evidence="7">
    <location>
        <begin position="361"/>
        <end position="381"/>
    </location>
</feature>
<keyword evidence="6 7" id="KW-0472">Membrane</keyword>
<dbReference type="InterPro" id="IPR039309">
    <property type="entry name" value="BT1"/>
</dbReference>
<evidence type="ECO:0000313" key="10">
    <source>
        <dbReference type="Proteomes" id="UP000332933"/>
    </source>
</evidence>
<evidence type="ECO:0000256" key="7">
    <source>
        <dbReference type="SAM" id="Phobius"/>
    </source>
</evidence>
<dbReference type="Proteomes" id="UP000332933">
    <property type="component" value="Unassembled WGS sequence"/>
</dbReference>
<organism evidence="9 10">
    <name type="scientific">Aphanomyces stellatus</name>
    <dbReference type="NCBI Taxonomy" id="120398"/>
    <lineage>
        <taxon>Eukaryota</taxon>
        <taxon>Sar</taxon>
        <taxon>Stramenopiles</taxon>
        <taxon>Oomycota</taxon>
        <taxon>Saprolegniomycetes</taxon>
        <taxon>Saprolegniales</taxon>
        <taxon>Verrucalvaceae</taxon>
        <taxon>Aphanomyces</taxon>
    </lineage>
</organism>
<sequence>MHLSSMVKPSPSPPTKALTNGGIYLFVEDESHWRDDSNVMLKESDDYTQQTTILEEGALMPGGALNLCSGEAMAVFVQYAAIGFLYGLFPGLEYPVFQQYLHLEGYQINSYGALVNIAWSFKIIFGVLSDCFPIFGYRRKPWIVLGWVIALGSCLFMALRPFGAPYCNASGNATIQEMCFDREKLALVPRDKINEAAQEQASVYILASVLATVGYVMVNCVSDAMVVQYAQREPLATRGRIQTSIYVVRTISGILSQLLVGLTLNGPEFGGSFNFSFSINLIYGLTCAPCVLACVATVLWLREEKTEKVPFAKWARQFWTLLQKQVVWQILAFRFLSNIFQNFSSTAISPMTSMWVKVEPLMFSMMQIVGSLLFSSILAVVGKYGLQWNWRWTIALATLGLVAIDSVVYFLAIWDICRNQYFFTGVILADEIPSGVRFIVSLFCAVEIADLGNEGAVYGLVTSVSNLTNPVATALYKFVNSFFRITNADIELDTTAVRWDVTYTFLIAYGMKIGSLGWLFLLPPQKAHLQRLKRYGITSRVAAWVSFVMFFLLLGYSFTTNVLSIFQSTACYRIAGGPGCNKKAATNTTVTGS</sequence>
<feature type="transmembrane region" description="Helical" evidence="7">
    <location>
        <begin position="201"/>
        <end position="222"/>
    </location>
</feature>
<comment type="subcellular location">
    <subcellularLocation>
        <location evidence="1">Membrane</location>
        <topology evidence="1">Multi-pass membrane protein</topology>
    </subcellularLocation>
</comment>
<evidence type="ECO:0000256" key="4">
    <source>
        <dbReference type="ARBA" id="ARBA00022692"/>
    </source>
</evidence>
<evidence type="ECO:0000256" key="6">
    <source>
        <dbReference type="ARBA" id="ARBA00023136"/>
    </source>
</evidence>
<feature type="transmembrane region" description="Helical" evidence="7">
    <location>
        <begin position="282"/>
        <end position="301"/>
    </location>
</feature>
<dbReference type="PANTHER" id="PTHR31585:SF5">
    <property type="entry name" value="RNA-BINDING S4 DOMAIN-CONTAINING PROTEIN"/>
    <property type="match status" value="1"/>
</dbReference>
<keyword evidence="5 7" id="KW-1133">Transmembrane helix</keyword>
<name>A0A485KA69_9STRA</name>
<proteinExistence type="inferred from homology"/>
<feature type="transmembrane region" description="Helical" evidence="7">
    <location>
        <begin position="541"/>
        <end position="559"/>
    </location>
</feature>
<dbReference type="InterPro" id="IPR036259">
    <property type="entry name" value="MFS_trans_sf"/>
</dbReference>
<evidence type="ECO:0000256" key="2">
    <source>
        <dbReference type="ARBA" id="ARBA00007015"/>
    </source>
</evidence>
<dbReference type="OrthoDB" id="754047at2759"/>
<feature type="transmembrane region" description="Helical" evidence="7">
    <location>
        <begin position="501"/>
        <end position="521"/>
    </location>
</feature>